<keyword evidence="3" id="KW-0408">Iron</keyword>
<dbReference type="GO" id="GO:0004392">
    <property type="term" value="F:heme oxygenase (decyclizing) activity"/>
    <property type="evidence" value="ECO:0007669"/>
    <property type="project" value="InterPro"/>
</dbReference>
<dbReference type="InterPro" id="IPR016053">
    <property type="entry name" value="Haem_Oase-like"/>
</dbReference>
<organism evidence="5 6">
    <name type="scientific">Athelia psychrophila</name>
    <dbReference type="NCBI Taxonomy" id="1759441"/>
    <lineage>
        <taxon>Eukaryota</taxon>
        <taxon>Fungi</taxon>
        <taxon>Dikarya</taxon>
        <taxon>Basidiomycota</taxon>
        <taxon>Agaricomycotina</taxon>
        <taxon>Agaricomycetes</taxon>
        <taxon>Agaricomycetidae</taxon>
        <taxon>Atheliales</taxon>
        <taxon>Atheliaceae</taxon>
        <taxon>Athelia</taxon>
    </lineage>
</organism>
<evidence type="ECO:0000256" key="2">
    <source>
        <dbReference type="ARBA" id="ARBA00022723"/>
    </source>
</evidence>
<evidence type="ECO:0000256" key="3">
    <source>
        <dbReference type="ARBA" id="ARBA00023004"/>
    </source>
</evidence>
<accession>A0A166DIJ3</accession>
<keyword evidence="4" id="KW-1133">Transmembrane helix</keyword>
<keyword evidence="6" id="KW-1185">Reference proteome</keyword>
<keyword evidence="2" id="KW-0479">Metal-binding</keyword>
<evidence type="ECO:0000256" key="1">
    <source>
        <dbReference type="ARBA" id="ARBA00022617"/>
    </source>
</evidence>
<dbReference type="EMBL" id="KV417613">
    <property type="protein sequence ID" value="KZP14754.1"/>
    <property type="molecule type" value="Genomic_DNA"/>
</dbReference>
<dbReference type="GO" id="GO:0006788">
    <property type="term" value="P:heme oxidation"/>
    <property type="evidence" value="ECO:0007669"/>
    <property type="project" value="InterPro"/>
</dbReference>
<evidence type="ECO:0000256" key="4">
    <source>
        <dbReference type="SAM" id="Phobius"/>
    </source>
</evidence>
<dbReference type="OrthoDB" id="652091at2759"/>
<evidence type="ECO:0000313" key="5">
    <source>
        <dbReference type="EMBL" id="KZP14754.1"/>
    </source>
</evidence>
<dbReference type="STRING" id="436010.A0A166DIJ3"/>
<keyword evidence="1" id="KW-0349">Heme</keyword>
<dbReference type="PANTHER" id="PTHR10720:SF0">
    <property type="entry name" value="HEME OXYGENASE"/>
    <property type="match status" value="1"/>
</dbReference>
<reference evidence="5 6" key="1">
    <citation type="journal article" date="2016" name="Mol. Biol. Evol.">
        <title>Comparative Genomics of Early-Diverging Mushroom-Forming Fungi Provides Insights into the Origins of Lignocellulose Decay Capabilities.</title>
        <authorList>
            <person name="Nagy L.G."/>
            <person name="Riley R."/>
            <person name="Tritt A."/>
            <person name="Adam C."/>
            <person name="Daum C."/>
            <person name="Floudas D."/>
            <person name="Sun H."/>
            <person name="Yadav J.S."/>
            <person name="Pangilinan J."/>
            <person name="Larsson K.H."/>
            <person name="Matsuura K."/>
            <person name="Barry K."/>
            <person name="Labutti K."/>
            <person name="Kuo R."/>
            <person name="Ohm R.A."/>
            <person name="Bhattacharya S.S."/>
            <person name="Shirouzu T."/>
            <person name="Yoshinaga Y."/>
            <person name="Martin F.M."/>
            <person name="Grigoriev I.V."/>
            <person name="Hibbett D.S."/>
        </authorList>
    </citation>
    <scope>NUCLEOTIDE SEQUENCE [LARGE SCALE GENOMIC DNA]</scope>
    <source>
        <strain evidence="5 6">CBS 109695</strain>
    </source>
</reference>
<dbReference type="SUPFAM" id="SSF48613">
    <property type="entry name" value="Heme oxygenase-like"/>
    <property type="match status" value="1"/>
</dbReference>
<dbReference type="Proteomes" id="UP000076532">
    <property type="component" value="Unassembled WGS sequence"/>
</dbReference>
<keyword evidence="4" id="KW-0472">Membrane</keyword>
<name>A0A166DIJ3_9AGAM</name>
<dbReference type="AlphaFoldDB" id="A0A166DIJ3"/>
<keyword evidence="4" id="KW-0812">Transmembrane</keyword>
<proteinExistence type="predicted"/>
<feature type="transmembrane region" description="Helical" evidence="4">
    <location>
        <begin position="281"/>
        <end position="302"/>
    </location>
</feature>
<protein>
    <submittedName>
        <fullName evidence="5">Heme oxygenase-like protein</fullName>
    </submittedName>
</protein>
<dbReference type="CDD" id="cd19165">
    <property type="entry name" value="HemeO"/>
    <property type="match status" value="1"/>
</dbReference>
<dbReference type="Pfam" id="PF01126">
    <property type="entry name" value="Heme_oxygenase"/>
    <property type="match status" value="1"/>
</dbReference>
<dbReference type="InterPro" id="IPR002051">
    <property type="entry name" value="Haem_Oase"/>
</dbReference>
<gene>
    <name evidence="5" type="ORF">FIBSPDRAFT_921341</name>
</gene>
<dbReference type="Gene3D" id="1.20.910.10">
    <property type="entry name" value="Heme oxygenase-like"/>
    <property type="match status" value="1"/>
</dbReference>
<dbReference type="InterPro" id="IPR016084">
    <property type="entry name" value="Haem_Oase-like_multi-hlx"/>
</dbReference>
<evidence type="ECO:0000313" key="6">
    <source>
        <dbReference type="Proteomes" id="UP000076532"/>
    </source>
</evidence>
<sequence length="331" mass="35795">MPAPDFSQPISKILREGTTAAHEAIEYSPGSTWLSRGELDKSEYTRLLMMLWHVYNALESALETHAGHPVLQHTHDPVLLARAPALAEDIAFFLRCPVSTWQSNPAHTALLLSHPAPLEAYESRIRALSESGDAALLLAHAYVRYLGDLSGGQIIQRRVARAYDLDVATGDGMRFYKFGATDEARSTKQLKEWYRAGMNTGVGDDAHLKAEILAEANHVFELNMHLYSLLSGPSSPSPRLDTKLALPILGDASPTQSDFGEDAPKEIPVEIVQSSSQPESLVSLGSVIAVVVAVCLAHFLLVTSGLTGTAWTEKLESMGLVAPAPPPPFAP</sequence>
<dbReference type="GO" id="GO:0046872">
    <property type="term" value="F:metal ion binding"/>
    <property type="evidence" value="ECO:0007669"/>
    <property type="project" value="UniProtKB-KW"/>
</dbReference>
<dbReference type="PANTHER" id="PTHR10720">
    <property type="entry name" value="HEME OXYGENASE"/>
    <property type="match status" value="1"/>
</dbReference>